<dbReference type="PANTHER" id="PTHR46077">
    <property type="entry name" value="E3 UBIQUITIN-PROTEIN LIGASE TOPORS"/>
    <property type="match status" value="1"/>
</dbReference>
<dbReference type="InterPro" id="IPR013083">
    <property type="entry name" value="Znf_RING/FYVE/PHD"/>
</dbReference>
<feature type="compositionally biased region" description="Low complexity" evidence="6">
    <location>
        <begin position="461"/>
        <end position="475"/>
    </location>
</feature>
<dbReference type="PANTHER" id="PTHR46077:SF1">
    <property type="entry name" value="TOP1 BINDING ARGININE_SERINE RICH PROTEIN, E3 UBIQUITIN LIGASE"/>
    <property type="match status" value="1"/>
</dbReference>
<keyword evidence="5" id="KW-0804">Transcription</keyword>
<evidence type="ECO:0000256" key="5">
    <source>
        <dbReference type="ARBA" id="ARBA00023163"/>
    </source>
</evidence>
<proteinExistence type="predicted"/>
<accession>A0A498SGN3</accession>
<name>A0A498SGN3_ACAVI</name>
<reference evidence="8 9" key="1">
    <citation type="submission" date="2018-08" db="EMBL/GenBank/DDBJ databases">
        <authorList>
            <person name="Laetsch R D."/>
            <person name="Stevens L."/>
            <person name="Kumar S."/>
            <person name="Blaxter L. M."/>
        </authorList>
    </citation>
    <scope>NUCLEOTIDE SEQUENCE [LARGE SCALE GENOMIC DNA]</scope>
</reference>
<dbReference type="GO" id="GO:0006513">
    <property type="term" value="P:protein monoubiquitination"/>
    <property type="evidence" value="ECO:0007669"/>
    <property type="project" value="TreeGrafter"/>
</dbReference>
<dbReference type="Gene3D" id="3.30.40.10">
    <property type="entry name" value="Zinc/RING finger domain, C3HC4 (zinc finger)"/>
    <property type="match status" value="1"/>
</dbReference>
<dbReference type="InterPro" id="IPR058745">
    <property type="entry name" value="PWI_Topors"/>
</dbReference>
<keyword evidence="4" id="KW-0805">Transcription regulation</keyword>
<feature type="domain" description="Topors PWI-like" evidence="7">
    <location>
        <begin position="222"/>
        <end position="301"/>
    </location>
</feature>
<dbReference type="OrthoDB" id="5878012at2759"/>
<evidence type="ECO:0000256" key="4">
    <source>
        <dbReference type="ARBA" id="ARBA00023015"/>
    </source>
</evidence>
<dbReference type="EC" id="2.3.2.27" evidence="2"/>
<evidence type="ECO:0000259" key="7">
    <source>
        <dbReference type="Pfam" id="PF26084"/>
    </source>
</evidence>
<evidence type="ECO:0000256" key="1">
    <source>
        <dbReference type="ARBA" id="ARBA00000900"/>
    </source>
</evidence>
<dbReference type="STRING" id="6277.A0A498SGN3"/>
<dbReference type="GO" id="GO:0000209">
    <property type="term" value="P:protein polyubiquitination"/>
    <property type="evidence" value="ECO:0007669"/>
    <property type="project" value="TreeGrafter"/>
</dbReference>
<evidence type="ECO:0000256" key="3">
    <source>
        <dbReference type="ARBA" id="ARBA00022679"/>
    </source>
</evidence>
<feature type="compositionally biased region" description="Polar residues" evidence="6">
    <location>
        <begin position="7"/>
        <end position="31"/>
    </location>
</feature>
<evidence type="ECO:0000313" key="8">
    <source>
        <dbReference type="EMBL" id="VBB30869.1"/>
    </source>
</evidence>
<protein>
    <recommendedName>
        <fullName evidence="2">RING-type E3 ubiquitin transferase</fullName>
        <ecNumber evidence="2">2.3.2.27</ecNumber>
    </recommendedName>
</protein>
<dbReference type="Proteomes" id="UP000276991">
    <property type="component" value="Unassembled WGS sequence"/>
</dbReference>
<evidence type="ECO:0000313" key="9">
    <source>
        <dbReference type="Proteomes" id="UP000276991"/>
    </source>
</evidence>
<sequence>MEKCRSKNSNLSALAPQQKSEEASSNGANDANMNDRAEKCSICLGAPMFDEASLDGCSHKCITEWIKLRSLCPMCKHPVSKVIHYIKKGDNDTETREEVTVEAIQQQAIRERIEADSARPLIRERAELVRRIRHLQRLVRLHDHVFNERQRSEMPESNSRRHEYVDRINRYQLLLDNWERPRGEIISDPSFRILVYELRLQRVPVVNTTNTGIHRNSISPQYFRSNERNERIRISEFVRRELNAILPSINNLEYIAELVYDLAKVHQIMSPQFTSCLREHCPILANFVDHFVELLYEFAVSGQEISLFDQNSEYISRIEHRRRLTNVNLVLFGGNANDDDIQVELENLYSPNRNQVSGEILTREHAEIMSPSHLNFMSAYTDALVSLRRLLHVLERNDVMLSPNEETAVADTIEAIIQAYAQYRRRMRNRRGNSNQRGAGQNSDHNGEIVLSDGGDDDEQSLSNTASRRNSASVSRNRRRFERLRRRRRSQRLMGLQLRQGILRSDLDTLRHGYLDRMLLDIDRNRNRGLFLAYPNISLIGVPDEVMAPLNSNAVIDLEGSSTLSDDDVMVINESFEELDSHDRSVNNDDIVIDDDTQELDIIIDGDNSRDAVNVSIVLDDDI</sequence>
<organism evidence="8 9">
    <name type="scientific">Acanthocheilonema viteae</name>
    <name type="common">Filarial nematode worm</name>
    <name type="synonym">Dipetalonema viteae</name>
    <dbReference type="NCBI Taxonomy" id="6277"/>
    <lineage>
        <taxon>Eukaryota</taxon>
        <taxon>Metazoa</taxon>
        <taxon>Ecdysozoa</taxon>
        <taxon>Nematoda</taxon>
        <taxon>Chromadorea</taxon>
        <taxon>Rhabditida</taxon>
        <taxon>Spirurina</taxon>
        <taxon>Spiruromorpha</taxon>
        <taxon>Filarioidea</taxon>
        <taxon>Onchocercidae</taxon>
        <taxon>Acanthocheilonema</taxon>
    </lineage>
</organism>
<keyword evidence="9" id="KW-1185">Reference proteome</keyword>
<evidence type="ECO:0000256" key="6">
    <source>
        <dbReference type="SAM" id="MobiDB-lite"/>
    </source>
</evidence>
<dbReference type="EMBL" id="UPTC01001022">
    <property type="protein sequence ID" value="VBB30869.1"/>
    <property type="molecule type" value="Genomic_DNA"/>
</dbReference>
<evidence type="ECO:0000256" key="2">
    <source>
        <dbReference type="ARBA" id="ARBA00012483"/>
    </source>
</evidence>
<feature type="region of interest" description="Disordered" evidence="6">
    <location>
        <begin position="431"/>
        <end position="481"/>
    </location>
</feature>
<feature type="region of interest" description="Disordered" evidence="6">
    <location>
        <begin position="1"/>
        <end position="31"/>
    </location>
</feature>
<dbReference type="Pfam" id="PF26084">
    <property type="entry name" value="PWI_Topors"/>
    <property type="match status" value="1"/>
</dbReference>
<keyword evidence="3" id="KW-0808">Transferase</keyword>
<dbReference type="AlphaFoldDB" id="A0A498SGN3"/>
<dbReference type="GO" id="GO:0061630">
    <property type="term" value="F:ubiquitin protein ligase activity"/>
    <property type="evidence" value="ECO:0007669"/>
    <property type="project" value="UniProtKB-EC"/>
</dbReference>
<comment type="catalytic activity">
    <reaction evidence="1">
        <text>S-ubiquitinyl-[E2 ubiquitin-conjugating enzyme]-L-cysteine + [acceptor protein]-L-lysine = [E2 ubiquitin-conjugating enzyme]-L-cysteine + N(6)-ubiquitinyl-[acceptor protein]-L-lysine.</text>
        <dbReference type="EC" id="2.3.2.27"/>
    </reaction>
</comment>
<feature type="compositionally biased region" description="Low complexity" evidence="6">
    <location>
        <begin position="432"/>
        <end position="443"/>
    </location>
</feature>
<dbReference type="SUPFAM" id="SSF57850">
    <property type="entry name" value="RING/U-box"/>
    <property type="match status" value="1"/>
</dbReference>
<gene>
    <name evidence="8" type="ORF">NAV_LOCUS5660</name>
</gene>